<gene>
    <name evidence="1" type="ORF">ACETWP_06770</name>
</gene>
<proteinExistence type="predicted"/>
<dbReference type="RefSeq" id="WP_373971451.1">
    <property type="nucleotide sequence ID" value="NZ_JBHDLJ010000004.1"/>
</dbReference>
<dbReference type="EMBL" id="JBHDLJ010000004">
    <property type="protein sequence ID" value="MFB0834283.1"/>
    <property type="molecule type" value="Genomic_DNA"/>
</dbReference>
<keyword evidence="2" id="KW-1185">Reference proteome</keyword>
<name>A0ABV4UMX0_9MICC</name>
<accession>A0ABV4UMX0</accession>
<evidence type="ECO:0000313" key="1">
    <source>
        <dbReference type="EMBL" id="MFB0834283.1"/>
    </source>
</evidence>
<protein>
    <submittedName>
        <fullName evidence="1">Uncharacterized protein</fullName>
    </submittedName>
</protein>
<sequence length="306" mass="34477">MPMIEIDALAARLSLGDKDYDRRHTLFERSLIGESPDDILRFHDDLVAEASARCQREPIPQGIMRSFDLGHPDLLEATPTGALRRLDAFNRWYLGFHAHAALCGFPRDDPDSADDPNGTGCTAEFHDDMGIWVEGNMGTQFLYDVIPLAYEKAAGHLWPRGVRMRGSGQPLLEFTNPRQLGNGRAPSPLRDYWSRLEEHADQVNDSEEWWAWLRTTDVRQFTLDCGSRDWYGARRRKSGTYSRTVRSPRPFLRRGCHLILGLTPDENAILALTVDEATARATTDFEDVFRAAADHLGVSDPPELAG</sequence>
<reference evidence="1 2" key="1">
    <citation type="submission" date="2024-09" db="EMBL/GenBank/DDBJ databases">
        <authorList>
            <person name="Salinas-Garcia M.A."/>
            <person name="Prieme A."/>
        </authorList>
    </citation>
    <scope>NUCLEOTIDE SEQUENCE [LARGE SCALE GENOMIC DNA]</scope>
    <source>
        <strain evidence="1 2">DSM 21081</strain>
    </source>
</reference>
<comment type="caution">
    <text evidence="1">The sequence shown here is derived from an EMBL/GenBank/DDBJ whole genome shotgun (WGS) entry which is preliminary data.</text>
</comment>
<dbReference type="Proteomes" id="UP001575652">
    <property type="component" value="Unassembled WGS sequence"/>
</dbReference>
<organism evidence="1 2">
    <name type="scientific">Arthrobacter halodurans</name>
    <dbReference type="NCBI Taxonomy" id="516699"/>
    <lineage>
        <taxon>Bacteria</taxon>
        <taxon>Bacillati</taxon>
        <taxon>Actinomycetota</taxon>
        <taxon>Actinomycetes</taxon>
        <taxon>Micrococcales</taxon>
        <taxon>Micrococcaceae</taxon>
        <taxon>Arthrobacter</taxon>
    </lineage>
</organism>
<evidence type="ECO:0000313" key="2">
    <source>
        <dbReference type="Proteomes" id="UP001575652"/>
    </source>
</evidence>